<evidence type="ECO:0000313" key="1">
    <source>
        <dbReference type="EMBL" id="ACL63128.1"/>
    </source>
</evidence>
<keyword evidence="1" id="KW-0614">Plasmid</keyword>
<geneLocation type="plasmid" evidence="1 2">
    <name>pMNOD02</name>
</geneLocation>
<reference evidence="2" key="1">
    <citation type="submission" date="2009-01" db="EMBL/GenBank/DDBJ databases">
        <title>Complete sequence of plasmid 2 of Methylobacterium nodulans ORS 2060.</title>
        <authorList>
            <consortium name="US DOE Joint Genome Institute"/>
            <person name="Lucas S."/>
            <person name="Copeland A."/>
            <person name="Lapidus A."/>
            <person name="Glavina del Rio T."/>
            <person name="Dalin E."/>
            <person name="Tice H."/>
            <person name="Bruce D."/>
            <person name="Goodwin L."/>
            <person name="Pitluck S."/>
            <person name="Sims D."/>
            <person name="Brettin T."/>
            <person name="Detter J.C."/>
            <person name="Han C."/>
            <person name="Larimer F."/>
            <person name="Land M."/>
            <person name="Hauser L."/>
            <person name="Kyrpides N."/>
            <person name="Ivanova N."/>
            <person name="Marx C.J."/>
            <person name="Richardson P."/>
        </authorList>
    </citation>
    <scope>NUCLEOTIDE SEQUENCE [LARGE SCALE GENOMIC DNA]</scope>
    <source>
        <strain evidence="2">LMG 21967 / CNCM I-2342 / ORS 2060</strain>
        <plasmid evidence="2">Plasmid pMNOD02</plasmid>
    </source>
</reference>
<dbReference type="AlphaFoldDB" id="B8IX87"/>
<dbReference type="KEGG" id="mno:Mnod_8147"/>
<proteinExistence type="predicted"/>
<evidence type="ECO:0000313" key="2">
    <source>
        <dbReference type="Proteomes" id="UP000008207"/>
    </source>
</evidence>
<dbReference type="EMBL" id="CP001351">
    <property type="protein sequence ID" value="ACL63128.1"/>
    <property type="molecule type" value="Genomic_DNA"/>
</dbReference>
<protein>
    <submittedName>
        <fullName evidence="1">Uncharacterized protein</fullName>
    </submittedName>
</protein>
<sequence>MRTTLLSRAIQRGRGWRKWHTADASEIFFGGANALTDGMRLCWTVQGRVGVVDASANRRLARHTAFDLINNTNVTGALRELNDLAAPHLKAG</sequence>
<dbReference type="RefSeq" id="WP_012631328.1">
    <property type="nucleotide sequence ID" value="NC_011887.1"/>
</dbReference>
<gene>
    <name evidence="1" type="ordered locus">Mnod_8147</name>
</gene>
<accession>B8IX87</accession>
<name>B8IX87_METNO</name>
<dbReference type="HOGENOM" id="CLU_2409873_0_0_5"/>
<dbReference type="Proteomes" id="UP000008207">
    <property type="component" value="Plasmid pMNOD02"/>
</dbReference>
<organism evidence="1 2">
    <name type="scientific">Methylobacterium nodulans (strain LMG 21967 / CNCM I-2342 / ORS 2060)</name>
    <dbReference type="NCBI Taxonomy" id="460265"/>
    <lineage>
        <taxon>Bacteria</taxon>
        <taxon>Pseudomonadati</taxon>
        <taxon>Pseudomonadota</taxon>
        <taxon>Alphaproteobacteria</taxon>
        <taxon>Hyphomicrobiales</taxon>
        <taxon>Methylobacteriaceae</taxon>
        <taxon>Methylobacterium</taxon>
    </lineage>
</organism>
<keyword evidence="2" id="KW-1185">Reference proteome</keyword>